<organism evidence="1 2">
    <name type="scientific">Bythopirellula goksoeyrii</name>
    <dbReference type="NCBI Taxonomy" id="1400387"/>
    <lineage>
        <taxon>Bacteria</taxon>
        <taxon>Pseudomonadati</taxon>
        <taxon>Planctomycetota</taxon>
        <taxon>Planctomycetia</taxon>
        <taxon>Pirellulales</taxon>
        <taxon>Lacipirellulaceae</taxon>
        <taxon>Bythopirellula</taxon>
    </lineage>
</organism>
<dbReference type="AlphaFoldDB" id="A0A5B9QNP8"/>
<reference evidence="1 2" key="1">
    <citation type="submission" date="2019-08" db="EMBL/GenBank/DDBJ databases">
        <title>Deep-cultivation of Planctomycetes and their phenomic and genomic characterization uncovers novel biology.</title>
        <authorList>
            <person name="Wiegand S."/>
            <person name="Jogler M."/>
            <person name="Boedeker C."/>
            <person name="Pinto D."/>
            <person name="Vollmers J."/>
            <person name="Rivas-Marin E."/>
            <person name="Kohn T."/>
            <person name="Peeters S.H."/>
            <person name="Heuer A."/>
            <person name="Rast P."/>
            <person name="Oberbeckmann S."/>
            <person name="Bunk B."/>
            <person name="Jeske O."/>
            <person name="Meyerdierks A."/>
            <person name="Storesund J.E."/>
            <person name="Kallscheuer N."/>
            <person name="Luecker S."/>
            <person name="Lage O.M."/>
            <person name="Pohl T."/>
            <person name="Merkel B.J."/>
            <person name="Hornburger P."/>
            <person name="Mueller R.-W."/>
            <person name="Bruemmer F."/>
            <person name="Labrenz M."/>
            <person name="Spormann A.M."/>
            <person name="Op den Camp H."/>
            <person name="Overmann J."/>
            <person name="Amann R."/>
            <person name="Jetten M.S.M."/>
            <person name="Mascher T."/>
            <person name="Medema M.H."/>
            <person name="Devos D.P."/>
            <person name="Kaster A.-K."/>
            <person name="Ovreas L."/>
            <person name="Rohde M."/>
            <person name="Galperin M.Y."/>
            <person name="Jogler C."/>
        </authorList>
    </citation>
    <scope>NUCLEOTIDE SEQUENCE [LARGE SCALE GENOMIC DNA]</scope>
    <source>
        <strain evidence="1 2">Pr1d</strain>
    </source>
</reference>
<proteinExistence type="predicted"/>
<evidence type="ECO:0008006" key="3">
    <source>
        <dbReference type="Google" id="ProtNLM"/>
    </source>
</evidence>
<name>A0A5B9QNP8_9BACT</name>
<dbReference type="OrthoDB" id="287770at2"/>
<dbReference type="GO" id="GO:0022900">
    <property type="term" value="P:electron transport chain"/>
    <property type="evidence" value="ECO:0007669"/>
    <property type="project" value="InterPro"/>
</dbReference>
<dbReference type="GO" id="GO:0020037">
    <property type="term" value="F:heme binding"/>
    <property type="evidence" value="ECO:0007669"/>
    <property type="project" value="InterPro"/>
</dbReference>
<sequence length="154" mass="17486">MRWFMMCLALTCITSPGLGQVAGEPIEEPFPMEESRPFNFWMDVKLQKAQAIFAALTEADYKSIIDSAKQLRTLSEFEGFVRKGTPDYVTQLRSFQFAVLEIEKQAKRENIEGVTLGFQQMTLSCVHCHNALRQTDVDHPGETSSPVLESQKQH</sequence>
<accession>A0A5B9QNP8</accession>
<protein>
    <recommendedName>
        <fullName evidence="3">Cytochrome C</fullName>
    </recommendedName>
</protein>
<dbReference type="KEGG" id="bgok:Pr1d_29150"/>
<dbReference type="GO" id="GO:0005506">
    <property type="term" value="F:iron ion binding"/>
    <property type="evidence" value="ECO:0007669"/>
    <property type="project" value="InterPro"/>
</dbReference>
<evidence type="ECO:0000313" key="2">
    <source>
        <dbReference type="Proteomes" id="UP000323917"/>
    </source>
</evidence>
<dbReference type="RefSeq" id="WP_148074111.1">
    <property type="nucleotide sequence ID" value="NZ_CP042913.1"/>
</dbReference>
<gene>
    <name evidence="1" type="ORF">Pr1d_29150</name>
</gene>
<evidence type="ECO:0000313" key="1">
    <source>
        <dbReference type="EMBL" id="QEG35613.1"/>
    </source>
</evidence>
<dbReference type="Proteomes" id="UP000323917">
    <property type="component" value="Chromosome"/>
</dbReference>
<keyword evidence="2" id="KW-1185">Reference proteome</keyword>
<dbReference type="GO" id="GO:0009055">
    <property type="term" value="F:electron transfer activity"/>
    <property type="evidence" value="ECO:0007669"/>
    <property type="project" value="InterPro"/>
</dbReference>
<dbReference type="EMBL" id="CP042913">
    <property type="protein sequence ID" value="QEG35613.1"/>
    <property type="molecule type" value="Genomic_DNA"/>
</dbReference>
<dbReference type="InterPro" id="IPR010980">
    <property type="entry name" value="Cyt_c/b562"/>
</dbReference>
<dbReference type="SUPFAM" id="SSF47175">
    <property type="entry name" value="Cytochromes"/>
    <property type="match status" value="1"/>
</dbReference>